<sequence>MVGAAQYQDDEIGWVLSAVVGKKKQSYIQIHFKEKFGRSLNHNQIRYIKNKYGKDPRFNADDLSENGDEDQSNEIGVGGSDGAGPSTQVGERQDGLTAAQSKRKRSVDDPGDVLESFQGPFHAGVYESTSQPQPLQLHNTGTGIGWTPSVTLGSHSWGSGNSPVFSSVGGGASPLALIQPSPVMEQHHTAEQTHALLQTPVTTQYQLQLPSSRLAALSVSQFSPSLPNTAPSPFPYPQERQHPQLLQQEQLHAPNTPILPNVVVSQVERHPSLDHISRLTYQLVPSFQEMPIESVSCDGTTQYSAFAGGGVYFGDYGGWDQMTADSPHEFSLSSSIPLPLDFPFQNVRFTGLTAASSQAIHQSLLNHPAIHDSNFVTQQQSHLTTQPNREHLDFGATTLELLNIIHGPSFNNNNNNAAVSHSHPPYPVYTSTSALSPLVTQAQSQPQVYQSRATPRFQAHDPYVSVGDIVGTIDPRLLIDNHTSHSASPHSHPSSPTLNTAKHEMEPRPVG</sequence>
<dbReference type="Proteomes" id="UP000266272">
    <property type="component" value="Unassembled WGS sequence"/>
</dbReference>
<keyword evidence="3" id="KW-1185">Reference proteome</keyword>
<dbReference type="EMBL" id="PXOA01000517">
    <property type="protein sequence ID" value="RFU74604.1"/>
    <property type="molecule type" value="Genomic_DNA"/>
</dbReference>
<gene>
    <name evidence="2" type="ORF">TARUN_7650</name>
</gene>
<feature type="compositionally biased region" description="Basic and acidic residues" evidence="1">
    <location>
        <begin position="501"/>
        <end position="511"/>
    </location>
</feature>
<name>A0A395NF74_TRIAR</name>
<comment type="caution">
    <text evidence="2">The sequence shown here is derived from an EMBL/GenBank/DDBJ whole genome shotgun (WGS) entry which is preliminary data.</text>
</comment>
<dbReference type="STRING" id="490622.A0A395NF74"/>
<organism evidence="2 3">
    <name type="scientific">Trichoderma arundinaceum</name>
    <dbReference type="NCBI Taxonomy" id="490622"/>
    <lineage>
        <taxon>Eukaryota</taxon>
        <taxon>Fungi</taxon>
        <taxon>Dikarya</taxon>
        <taxon>Ascomycota</taxon>
        <taxon>Pezizomycotina</taxon>
        <taxon>Sordariomycetes</taxon>
        <taxon>Hypocreomycetidae</taxon>
        <taxon>Hypocreales</taxon>
        <taxon>Hypocreaceae</taxon>
        <taxon>Trichoderma</taxon>
    </lineage>
</organism>
<dbReference type="AlphaFoldDB" id="A0A395NF74"/>
<evidence type="ECO:0000313" key="3">
    <source>
        <dbReference type="Proteomes" id="UP000266272"/>
    </source>
</evidence>
<proteinExistence type="predicted"/>
<feature type="compositionally biased region" description="Acidic residues" evidence="1">
    <location>
        <begin position="62"/>
        <end position="72"/>
    </location>
</feature>
<evidence type="ECO:0000313" key="2">
    <source>
        <dbReference type="EMBL" id="RFU74604.1"/>
    </source>
</evidence>
<dbReference type="OrthoDB" id="4736382at2759"/>
<feature type="region of interest" description="Disordered" evidence="1">
    <location>
        <begin position="56"/>
        <end position="118"/>
    </location>
</feature>
<accession>A0A395NF74</accession>
<feature type="region of interest" description="Disordered" evidence="1">
    <location>
        <begin position="480"/>
        <end position="511"/>
    </location>
</feature>
<evidence type="ECO:0000256" key="1">
    <source>
        <dbReference type="SAM" id="MobiDB-lite"/>
    </source>
</evidence>
<reference evidence="2 3" key="1">
    <citation type="journal article" date="2018" name="PLoS Pathog.">
        <title>Evolution of structural diversity of trichothecenes, a family of toxins produced by plant pathogenic and entomopathogenic fungi.</title>
        <authorList>
            <person name="Proctor R.H."/>
            <person name="McCormick S.P."/>
            <person name="Kim H.S."/>
            <person name="Cardoza R.E."/>
            <person name="Stanley A.M."/>
            <person name="Lindo L."/>
            <person name="Kelly A."/>
            <person name="Brown D.W."/>
            <person name="Lee T."/>
            <person name="Vaughan M.M."/>
            <person name="Alexander N.J."/>
            <person name="Busman M."/>
            <person name="Gutierrez S."/>
        </authorList>
    </citation>
    <scope>NUCLEOTIDE SEQUENCE [LARGE SCALE GENOMIC DNA]</scope>
    <source>
        <strain evidence="2 3">IBT 40837</strain>
    </source>
</reference>
<protein>
    <submittedName>
        <fullName evidence="2">Uncharacterized protein</fullName>
    </submittedName>
</protein>
<feature type="compositionally biased region" description="Low complexity" evidence="1">
    <location>
        <begin position="484"/>
        <end position="496"/>
    </location>
</feature>